<dbReference type="InterPro" id="IPR007215">
    <property type="entry name" value="Sulphur_relay_TusB/DsrH"/>
</dbReference>
<dbReference type="Proteomes" id="UP000184600">
    <property type="component" value="Unassembled WGS sequence"/>
</dbReference>
<protein>
    <submittedName>
        <fullName evidence="1">Protein TusB</fullName>
    </submittedName>
</protein>
<dbReference type="STRING" id="1117707.VQ7734_00765"/>
<dbReference type="PANTHER" id="PTHR37526:SF1">
    <property type="entry name" value="PROTEIN TUSB"/>
    <property type="match status" value="1"/>
</dbReference>
<proteinExistence type="predicted"/>
<dbReference type="GO" id="GO:0002143">
    <property type="term" value="P:tRNA wobble position uridine thiolation"/>
    <property type="evidence" value="ECO:0007669"/>
    <property type="project" value="InterPro"/>
</dbReference>
<evidence type="ECO:0000313" key="1">
    <source>
        <dbReference type="EMBL" id="SHO55046.1"/>
    </source>
</evidence>
<keyword evidence="2" id="KW-1185">Reference proteome</keyword>
<dbReference type="Pfam" id="PF04077">
    <property type="entry name" value="DsrH"/>
    <property type="match status" value="1"/>
</dbReference>
<dbReference type="InterPro" id="IPR027396">
    <property type="entry name" value="DsrEFH-like"/>
</dbReference>
<accession>A0A1M7YR92</accession>
<dbReference type="EMBL" id="FRFG01000011">
    <property type="protein sequence ID" value="SHO55046.1"/>
    <property type="molecule type" value="Genomic_DNA"/>
</dbReference>
<dbReference type="OrthoDB" id="9795117at2"/>
<dbReference type="SUPFAM" id="SSF75169">
    <property type="entry name" value="DsrEFH-like"/>
    <property type="match status" value="1"/>
</dbReference>
<evidence type="ECO:0000313" key="2">
    <source>
        <dbReference type="Proteomes" id="UP000184600"/>
    </source>
</evidence>
<dbReference type="PANTHER" id="PTHR37526">
    <property type="entry name" value="PROTEIN TUSB"/>
    <property type="match status" value="1"/>
</dbReference>
<reference evidence="2" key="1">
    <citation type="submission" date="2016-12" db="EMBL/GenBank/DDBJ databases">
        <authorList>
            <person name="Rodrigo-Torres L."/>
            <person name="Arahal R.D."/>
            <person name="Lucena T."/>
        </authorList>
    </citation>
    <scope>NUCLEOTIDE SEQUENCE [LARGE SCALE GENOMIC DNA]</scope>
</reference>
<dbReference type="Gene3D" id="3.40.1260.10">
    <property type="entry name" value="DsrEFH-like"/>
    <property type="match status" value="1"/>
</dbReference>
<dbReference type="GO" id="GO:1990228">
    <property type="term" value="C:sulfurtransferase complex"/>
    <property type="evidence" value="ECO:0007669"/>
    <property type="project" value="TreeGrafter"/>
</dbReference>
<gene>
    <name evidence="1" type="primary">tusB</name>
    <name evidence="1" type="ORF">VQ7734_00765</name>
</gene>
<dbReference type="RefSeq" id="WP_073579954.1">
    <property type="nucleotide sequence ID" value="NZ_AP024897.1"/>
</dbReference>
<sequence>MLHIIKSQQAVKQALSYITSSDVIILIEDSVYCANQNHELYSMVCRESVFVLDEDIDARGIRPYIGAEVRCVDYSGFVDLTAQDIVSMTWD</sequence>
<name>A0A1M7YR92_9VIBR</name>
<dbReference type="NCBIfam" id="TIGR03011">
    <property type="entry name" value="sulf_tusB_dsrH"/>
    <property type="match status" value="1"/>
</dbReference>
<organism evidence="1 2">
    <name type="scientific">Vibrio quintilis</name>
    <dbReference type="NCBI Taxonomy" id="1117707"/>
    <lineage>
        <taxon>Bacteria</taxon>
        <taxon>Pseudomonadati</taxon>
        <taxon>Pseudomonadota</taxon>
        <taxon>Gammaproteobacteria</taxon>
        <taxon>Vibrionales</taxon>
        <taxon>Vibrionaceae</taxon>
        <taxon>Vibrio</taxon>
    </lineage>
</organism>
<dbReference type="AlphaFoldDB" id="A0A1M7YR92"/>